<dbReference type="AlphaFoldDB" id="A0A3D8SI74"/>
<dbReference type="EMBL" id="PVWQ01000003">
    <property type="protein sequence ID" value="RDW86055.1"/>
    <property type="molecule type" value="Genomic_DNA"/>
</dbReference>
<comment type="caution">
    <text evidence="3">The sequence shown here is derived from an EMBL/GenBank/DDBJ whole genome shotgun (WGS) entry which is preliminary data.</text>
</comment>
<dbReference type="OrthoDB" id="4323739at2759"/>
<evidence type="ECO:0000256" key="1">
    <source>
        <dbReference type="SAM" id="MobiDB-lite"/>
    </source>
</evidence>
<organism evidence="3 4">
    <name type="scientific">Aspergillus mulundensis</name>
    <dbReference type="NCBI Taxonomy" id="1810919"/>
    <lineage>
        <taxon>Eukaryota</taxon>
        <taxon>Fungi</taxon>
        <taxon>Dikarya</taxon>
        <taxon>Ascomycota</taxon>
        <taxon>Pezizomycotina</taxon>
        <taxon>Eurotiomycetes</taxon>
        <taxon>Eurotiomycetidae</taxon>
        <taxon>Eurotiales</taxon>
        <taxon>Aspergillaceae</taxon>
        <taxon>Aspergillus</taxon>
        <taxon>Aspergillus subgen. Nidulantes</taxon>
    </lineage>
</organism>
<dbReference type="RefSeq" id="XP_026605579.1">
    <property type="nucleotide sequence ID" value="XM_026744713.1"/>
</dbReference>
<keyword evidence="2" id="KW-0732">Signal</keyword>
<dbReference type="Proteomes" id="UP000256690">
    <property type="component" value="Unassembled WGS sequence"/>
</dbReference>
<feature type="region of interest" description="Disordered" evidence="1">
    <location>
        <begin position="21"/>
        <end position="44"/>
    </location>
</feature>
<accession>A0A3D8SI74</accession>
<name>A0A3D8SI74_9EURO</name>
<keyword evidence="4" id="KW-1185">Reference proteome</keyword>
<evidence type="ECO:0000313" key="3">
    <source>
        <dbReference type="EMBL" id="RDW86055.1"/>
    </source>
</evidence>
<reference evidence="3 4" key="1">
    <citation type="journal article" date="2018" name="IMA Fungus">
        <title>IMA Genome-F 9: Draft genome sequence of Annulohypoxylon stygium, Aspergillus mulundensis, Berkeleyomyces basicola (syn. Thielaviopsis basicola), Ceratocystis smalleyi, two Cercospora beticola strains, Coleophoma cylindrospora, Fusarium fracticaudum, Phialophora cf. hyalina, and Morchella septimelata.</title>
        <authorList>
            <person name="Wingfield B.D."/>
            <person name="Bills G.F."/>
            <person name="Dong Y."/>
            <person name="Huang W."/>
            <person name="Nel W.J."/>
            <person name="Swalarsk-Parry B.S."/>
            <person name="Vaghefi N."/>
            <person name="Wilken P.M."/>
            <person name="An Z."/>
            <person name="de Beer Z.W."/>
            <person name="De Vos L."/>
            <person name="Chen L."/>
            <person name="Duong T.A."/>
            <person name="Gao Y."/>
            <person name="Hammerbacher A."/>
            <person name="Kikkert J.R."/>
            <person name="Li Y."/>
            <person name="Li H."/>
            <person name="Li K."/>
            <person name="Li Q."/>
            <person name="Liu X."/>
            <person name="Ma X."/>
            <person name="Naidoo K."/>
            <person name="Pethybridge S.J."/>
            <person name="Sun J."/>
            <person name="Steenkamp E.T."/>
            <person name="van der Nest M.A."/>
            <person name="van Wyk S."/>
            <person name="Wingfield M.J."/>
            <person name="Xiong C."/>
            <person name="Yue Q."/>
            <person name="Zhang X."/>
        </authorList>
    </citation>
    <scope>NUCLEOTIDE SEQUENCE [LARGE SCALE GENOMIC DNA]</scope>
    <source>
        <strain evidence="3 4">DSM 5745</strain>
    </source>
</reference>
<proteinExistence type="predicted"/>
<gene>
    <name evidence="3" type="ORF">DSM5745_02697</name>
</gene>
<evidence type="ECO:0000256" key="2">
    <source>
        <dbReference type="SAM" id="SignalP"/>
    </source>
</evidence>
<protein>
    <submittedName>
        <fullName evidence="3">Uncharacterized protein</fullName>
    </submittedName>
</protein>
<evidence type="ECO:0000313" key="4">
    <source>
        <dbReference type="Proteomes" id="UP000256690"/>
    </source>
</evidence>
<feature type="chain" id="PRO_5017835155" evidence="2">
    <location>
        <begin position="20"/>
        <end position="140"/>
    </location>
</feature>
<feature type="signal peptide" evidence="2">
    <location>
        <begin position="1"/>
        <end position="19"/>
    </location>
</feature>
<sequence>MHFPSLTVLITALAAVAAAAPNPNPKAPSAPNGANNDPDQDMRSDAFRQHSITVFLQSEPYLVIESTIGIQLECKALNKKQFPNGVLGIQVPEGYHCRFWKSTECNGGGTANIRAPGEAIEPELVKELNSFKCYESEGGE</sequence>
<dbReference type="GeneID" id="38113067"/>